<feature type="region of interest" description="Disordered" evidence="10">
    <location>
        <begin position="80"/>
        <end position="144"/>
    </location>
</feature>
<dbReference type="InterPro" id="IPR038358">
    <property type="entry name" value="VPS28_N_sf"/>
</dbReference>
<sequence length="861" mass="97122">MSDCDRPSCSRVPRGDVLPRVVKLRHVRRSLNFGQSILELGAVERRRPARNGVLVIDENVARIPCTEKGDYVRKWLETHENGERNDPSQLSPVLGTAASATTTASRRSPILSKGRKRPRGKIGVNRNATARRQPGNADRQEVAEHSANCTKPRCGCKKSARCGECTSQGQHTPPGAEKTADESSPVLGTTSHRVFKKRKKKLQYEPENGVSPRCSKSHDNCKITGINVKSTTEPDGKRDNLSAVQDKLGKNLDAKALVFSTEVRESPEKYQGCIETFSSPIQERLSFADSSSSNKTDRGNTKIETGTSNGSEDEECDELTSVSSNSDKLSNFIEETDTQADKNLIPSGQPFTSLQLINDDSNETYCSEAEMMRDRSTHLSAMISEVTSVNKTTQKTASKSATQQTDAIISTITTPSKKSPDKSMHARLLDSGKKRRKPKKGSMVARLQSLINAQVSDIRIWRHRMNKELDATSARYISVLVRDSTKQFGNQFLEGVLIEDRYNLLQTDTEVEQPEEEDNATQVRPKRALYGNITIMLVCDIIGRLKMISRVVINVYPPWNILDKDDLTLEVMYIGISDNREIPDVENAGKSRERKKRILKEFNCPCIEEQRELPFCAMKESLPVIRHKSTIVQFESTALTIFESNVFRTMSITQDRPELYEEVKLYKNAREREKHDNQADLYAVVNTLQHLEKAYIRDCVTPKEYTAACSKLLVQYRAAFKQVQSDQFPTIDSFTRAFRLDCPAALERIKEDRPITIKDDKGNTSKCIADIVSLFITLMDKLRLEIKAMDQLHPDLRDLMDTMNRLSILPSDFDGKEKVAEWLQTLDNMSASDELSDTQVRQLIFDLETSYNAFNKVLHNS</sequence>
<dbReference type="PANTHER" id="PTHR12937:SF0">
    <property type="entry name" value="VACUOLAR PROTEIN SORTING-ASSOCIATED PROTEIN 28 HOMOLOG"/>
    <property type="match status" value="1"/>
</dbReference>
<dbReference type="PROSITE" id="PS51313">
    <property type="entry name" value="VPS28_N"/>
    <property type="match status" value="1"/>
</dbReference>
<evidence type="ECO:0000256" key="7">
    <source>
        <dbReference type="ARBA" id="ARBA00066174"/>
    </source>
</evidence>
<evidence type="ECO:0000259" key="12">
    <source>
        <dbReference type="PROSITE" id="PS51313"/>
    </source>
</evidence>
<dbReference type="GO" id="GO:0044877">
    <property type="term" value="F:protein-containing complex binding"/>
    <property type="evidence" value="ECO:0007669"/>
    <property type="project" value="TreeGrafter"/>
</dbReference>
<keyword evidence="4" id="KW-0967">Endosome</keyword>
<keyword evidence="3 9" id="KW-0813">Transport</keyword>
<feature type="region of interest" description="Disordered" evidence="10">
    <location>
        <begin position="413"/>
        <end position="443"/>
    </location>
</feature>
<evidence type="ECO:0000256" key="8">
    <source>
        <dbReference type="ARBA" id="ARBA00083439"/>
    </source>
</evidence>
<dbReference type="InterPro" id="IPR037206">
    <property type="entry name" value="VPS28_C_sf"/>
</dbReference>
<evidence type="ECO:0000256" key="3">
    <source>
        <dbReference type="ARBA" id="ARBA00022448"/>
    </source>
</evidence>
<comment type="similarity">
    <text evidence="9">Belongs to the VPS28 family.</text>
</comment>
<evidence type="ECO:0000259" key="11">
    <source>
        <dbReference type="PROSITE" id="PS51310"/>
    </source>
</evidence>
<evidence type="ECO:0000256" key="9">
    <source>
        <dbReference type="PROSITE-ProRule" id="PRU00642"/>
    </source>
</evidence>
<evidence type="ECO:0000256" key="4">
    <source>
        <dbReference type="ARBA" id="ARBA00022753"/>
    </source>
</evidence>
<dbReference type="SUPFAM" id="SSF140111">
    <property type="entry name" value="Endosomal sorting complex assembly domain"/>
    <property type="match status" value="1"/>
</dbReference>
<comment type="subunit">
    <text evidence="7">Component of the ESCRT-I complex (endosomal sorting complex required for transport I).</text>
</comment>
<comment type="caution">
    <text evidence="13">The sequence shown here is derived from an EMBL/GenBank/DDBJ whole genome shotgun (WGS) entry which is preliminary data.</text>
</comment>
<reference evidence="13 14" key="1">
    <citation type="journal article" date="2019" name="Philos. Trans. R. Soc. Lond., B, Biol. Sci.">
        <title>Ant behaviour and brain gene expression of defending hosts depend on the ecological success of the intruding social parasite.</title>
        <authorList>
            <person name="Kaur R."/>
            <person name="Stoldt M."/>
            <person name="Jongepier E."/>
            <person name="Feldmeyer B."/>
            <person name="Menzel F."/>
            <person name="Bornberg-Bauer E."/>
            <person name="Foitzik S."/>
        </authorList>
    </citation>
    <scope>NUCLEOTIDE SEQUENCE [LARGE SCALE GENOMIC DNA]</scope>
    <source>
        <tissue evidence="13">Whole body</tissue>
    </source>
</reference>
<dbReference type="GO" id="GO:0000813">
    <property type="term" value="C:ESCRT I complex"/>
    <property type="evidence" value="ECO:0007669"/>
    <property type="project" value="InterPro"/>
</dbReference>
<dbReference type="FunFam" id="1.20.1440.200:FF:000001">
    <property type="entry name" value="Vacuolar protein sorting-associated protein 28 homolog"/>
    <property type="match status" value="1"/>
</dbReference>
<evidence type="ECO:0000256" key="6">
    <source>
        <dbReference type="ARBA" id="ARBA00056039"/>
    </source>
</evidence>
<dbReference type="Gene3D" id="1.20.120.1130">
    <property type="match status" value="1"/>
</dbReference>
<dbReference type="InterPro" id="IPR017899">
    <property type="entry name" value="VPS28_C"/>
</dbReference>
<dbReference type="GO" id="GO:0043328">
    <property type="term" value="P:protein transport to vacuole involved in ubiquitin-dependent protein catabolic process via the multivesicular body sorting pathway"/>
    <property type="evidence" value="ECO:0007669"/>
    <property type="project" value="TreeGrafter"/>
</dbReference>
<dbReference type="Pfam" id="PF03997">
    <property type="entry name" value="VPS28"/>
    <property type="match status" value="1"/>
</dbReference>
<evidence type="ECO:0000313" key="13">
    <source>
        <dbReference type="EMBL" id="TGZ53167.1"/>
    </source>
</evidence>
<dbReference type="STRING" id="300112.A0A4S2KYH2"/>
<proteinExistence type="inferred from homology"/>
<dbReference type="InterPro" id="IPR037202">
    <property type="entry name" value="ESCRT_assembly_dom"/>
</dbReference>
<gene>
    <name evidence="13" type="ORF">DBV15_01592</name>
</gene>
<comment type="subcellular location">
    <subcellularLocation>
        <location evidence="1">Endosome</location>
    </subcellularLocation>
</comment>
<protein>
    <recommendedName>
        <fullName evidence="2">Vacuolar protein sorting-associated protein 28 homolog</fullName>
    </recommendedName>
    <alternativeName>
        <fullName evidence="8">ESCRT-I complex subunit VPS28</fullName>
    </alternativeName>
</protein>
<feature type="domain" description="VPS28 C-terminal" evidence="11">
    <location>
        <begin position="763"/>
        <end position="859"/>
    </location>
</feature>
<dbReference type="Proteomes" id="UP000310200">
    <property type="component" value="Unassembled WGS sequence"/>
</dbReference>
<dbReference type="AlphaFoldDB" id="A0A4S2KYH2"/>
<dbReference type="FunFam" id="1.20.120.1130:FF:000001">
    <property type="entry name" value="Vacuolar protein sorting-associated protein 28 homolog"/>
    <property type="match status" value="1"/>
</dbReference>
<dbReference type="PROSITE" id="PS51310">
    <property type="entry name" value="VPS28_C"/>
    <property type="match status" value="1"/>
</dbReference>
<accession>A0A4S2KYH2</accession>
<dbReference type="EMBL" id="QBLH01001083">
    <property type="protein sequence ID" value="TGZ53167.1"/>
    <property type="molecule type" value="Genomic_DNA"/>
</dbReference>
<keyword evidence="14" id="KW-1185">Reference proteome</keyword>
<feature type="compositionally biased region" description="Low complexity" evidence="10">
    <location>
        <begin position="96"/>
        <end position="108"/>
    </location>
</feature>
<evidence type="ECO:0000313" key="14">
    <source>
        <dbReference type="Proteomes" id="UP000310200"/>
    </source>
</evidence>
<organism evidence="13 14">
    <name type="scientific">Temnothorax longispinosus</name>
    <dbReference type="NCBI Taxonomy" id="300112"/>
    <lineage>
        <taxon>Eukaryota</taxon>
        <taxon>Metazoa</taxon>
        <taxon>Ecdysozoa</taxon>
        <taxon>Arthropoda</taxon>
        <taxon>Hexapoda</taxon>
        <taxon>Insecta</taxon>
        <taxon>Pterygota</taxon>
        <taxon>Neoptera</taxon>
        <taxon>Endopterygota</taxon>
        <taxon>Hymenoptera</taxon>
        <taxon>Apocrita</taxon>
        <taxon>Aculeata</taxon>
        <taxon>Formicoidea</taxon>
        <taxon>Formicidae</taxon>
        <taxon>Myrmicinae</taxon>
        <taxon>Temnothorax</taxon>
    </lineage>
</organism>
<comment type="function">
    <text evidence="6">Component of the ESCRT-I complex, a regulator of vesicular trafficking process.</text>
</comment>
<dbReference type="InterPro" id="IPR017898">
    <property type="entry name" value="VPS28_N"/>
</dbReference>
<dbReference type="PANTHER" id="PTHR12937">
    <property type="entry name" value="VACUOLAR PROTEIN SORTING 28, ISOFORM 2 VPS28"/>
    <property type="match status" value="1"/>
</dbReference>
<evidence type="ECO:0000256" key="5">
    <source>
        <dbReference type="ARBA" id="ARBA00022927"/>
    </source>
</evidence>
<dbReference type="InterPro" id="IPR007143">
    <property type="entry name" value="Vps28"/>
</dbReference>
<feature type="region of interest" description="Disordered" evidence="10">
    <location>
        <begin position="284"/>
        <end position="316"/>
    </location>
</feature>
<keyword evidence="5 9" id="KW-0653">Protein transport</keyword>
<evidence type="ECO:0000256" key="10">
    <source>
        <dbReference type="SAM" id="MobiDB-lite"/>
    </source>
</evidence>
<feature type="domain" description="VPS28 N-terminal" evidence="12">
    <location>
        <begin position="652"/>
        <end position="759"/>
    </location>
</feature>
<evidence type="ECO:0000256" key="1">
    <source>
        <dbReference type="ARBA" id="ARBA00004177"/>
    </source>
</evidence>
<feature type="region of interest" description="Disordered" evidence="10">
    <location>
        <begin position="165"/>
        <end position="188"/>
    </location>
</feature>
<evidence type="ECO:0000256" key="2">
    <source>
        <dbReference type="ARBA" id="ARBA00020968"/>
    </source>
</evidence>
<dbReference type="Gene3D" id="1.20.1440.200">
    <property type="match status" value="1"/>
</dbReference>
<dbReference type="SUPFAM" id="SSF140427">
    <property type="entry name" value="VPS28 C-terminal domain-like"/>
    <property type="match status" value="1"/>
</dbReference>
<name>A0A4S2KYH2_9HYME</name>
<feature type="compositionally biased region" description="Basic and acidic residues" evidence="10">
    <location>
        <begin position="418"/>
        <end position="432"/>
    </location>
</feature>